<organism evidence="4 5">
    <name type="scientific">Plakobranchus ocellatus</name>
    <dbReference type="NCBI Taxonomy" id="259542"/>
    <lineage>
        <taxon>Eukaryota</taxon>
        <taxon>Metazoa</taxon>
        <taxon>Spiralia</taxon>
        <taxon>Lophotrochozoa</taxon>
        <taxon>Mollusca</taxon>
        <taxon>Gastropoda</taxon>
        <taxon>Heterobranchia</taxon>
        <taxon>Euthyneura</taxon>
        <taxon>Panpulmonata</taxon>
        <taxon>Sacoglossa</taxon>
        <taxon>Placobranchoidea</taxon>
        <taxon>Plakobranchidae</taxon>
        <taxon>Plakobranchus</taxon>
    </lineage>
</organism>
<dbReference type="InterPro" id="IPR015943">
    <property type="entry name" value="WD40/YVTN_repeat-like_dom_sf"/>
</dbReference>
<keyword evidence="2" id="KW-0677">Repeat</keyword>
<dbReference type="EMBL" id="BLXT01003731">
    <property type="protein sequence ID" value="GFO03863.1"/>
    <property type="molecule type" value="Genomic_DNA"/>
</dbReference>
<dbReference type="Gene3D" id="2.130.10.10">
    <property type="entry name" value="YVTN repeat-like/Quinoprotein amine dehydrogenase"/>
    <property type="match status" value="1"/>
</dbReference>
<dbReference type="PANTHER" id="PTHR19848:SF8">
    <property type="entry name" value="F-BOX AND WD REPEAT DOMAIN CONTAINING 7"/>
    <property type="match status" value="1"/>
</dbReference>
<protein>
    <submittedName>
        <fullName evidence="4">Lissencephaly-1 homolog</fullName>
    </submittedName>
</protein>
<evidence type="ECO:0000313" key="4">
    <source>
        <dbReference type="EMBL" id="GFO03863.1"/>
    </source>
</evidence>
<proteinExistence type="predicted"/>
<dbReference type="InterPro" id="IPR036322">
    <property type="entry name" value="WD40_repeat_dom_sf"/>
</dbReference>
<dbReference type="Pfam" id="PF00400">
    <property type="entry name" value="WD40"/>
    <property type="match status" value="1"/>
</dbReference>
<evidence type="ECO:0000256" key="2">
    <source>
        <dbReference type="ARBA" id="ARBA00022737"/>
    </source>
</evidence>
<keyword evidence="1 3" id="KW-0853">WD repeat</keyword>
<gene>
    <name evidence="4" type="ORF">PoB_003036800</name>
</gene>
<comment type="caution">
    <text evidence="4">The sequence shown here is derived from an EMBL/GenBank/DDBJ whole genome shotgun (WGS) entry which is preliminary data.</text>
</comment>
<reference evidence="4 5" key="1">
    <citation type="journal article" date="2021" name="Elife">
        <title>Chloroplast acquisition without the gene transfer in kleptoplastic sea slugs, Plakobranchus ocellatus.</title>
        <authorList>
            <person name="Maeda T."/>
            <person name="Takahashi S."/>
            <person name="Yoshida T."/>
            <person name="Shimamura S."/>
            <person name="Takaki Y."/>
            <person name="Nagai Y."/>
            <person name="Toyoda A."/>
            <person name="Suzuki Y."/>
            <person name="Arimoto A."/>
            <person name="Ishii H."/>
            <person name="Satoh N."/>
            <person name="Nishiyama T."/>
            <person name="Hasebe M."/>
            <person name="Maruyama T."/>
            <person name="Minagawa J."/>
            <person name="Obokata J."/>
            <person name="Shigenobu S."/>
        </authorList>
    </citation>
    <scope>NUCLEOTIDE SEQUENCE [LARGE SCALE GENOMIC DNA]</scope>
</reference>
<evidence type="ECO:0000256" key="1">
    <source>
        <dbReference type="ARBA" id="ARBA00022574"/>
    </source>
</evidence>
<dbReference type="PANTHER" id="PTHR19848">
    <property type="entry name" value="WD40 REPEAT PROTEIN"/>
    <property type="match status" value="1"/>
</dbReference>
<evidence type="ECO:0000313" key="5">
    <source>
        <dbReference type="Proteomes" id="UP000735302"/>
    </source>
</evidence>
<accession>A0AAV4A9E1</accession>
<dbReference type="PROSITE" id="PS50082">
    <property type="entry name" value="WD_REPEATS_2"/>
    <property type="match status" value="1"/>
</dbReference>
<evidence type="ECO:0000256" key="3">
    <source>
        <dbReference type="PROSITE-ProRule" id="PRU00221"/>
    </source>
</evidence>
<dbReference type="PROSITE" id="PS50294">
    <property type="entry name" value="WD_REPEATS_REGION"/>
    <property type="match status" value="1"/>
</dbReference>
<dbReference type="Proteomes" id="UP000735302">
    <property type="component" value="Unassembled WGS sequence"/>
</dbReference>
<dbReference type="SMART" id="SM00320">
    <property type="entry name" value="WD40"/>
    <property type="match status" value="1"/>
</dbReference>
<dbReference type="InterPro" id="IPR001680">
    <property type="entry name" value="WD40_rpt"/>
</dbReference>
<dbReference type="AlphaFoldDB" id="A0AAV4A9E1"/>
<dbReference type="SUPFAM" id="SSF50978">
    <property type="entry name" value="WD40 repeat-like"/>
    <property type="match status" value="1"/>
</dbReference>
<keyword evidence="5" id="KW-1185">Reference proteome</keyword>
<feature type="repeat" description="WD" evidence="3">
    <location>
        <begin position="24"/>
        <end position="63"/>
    </location>
</feature>
<name>A0AAV4A9E1_9GAST</name>
<sequence length="97" mass="10932">MIGGDTAGRLCFWSLGSGKLEAAVRGHEDAVTRVRFQGGRFFSASCDSTIKEWDLRTMTCLRVLRGHRGPVRDVQVGDFFLSVYMLFDHKSTPYWGL</sequence>